<evidence type="ECO:0000313" key="2">
    <source>
        <dbReference type="EMBL" id="MQW70560.1"/>
    </source>
</evidence>
<dbReference type="AlphaFoldDB" id="A0A6G1WLC6"/>
<reference evidence="2" key="1">
    <citation type="journal article" date="2013" name="Genome Biol.">
        <title>Comparative genomics of the core and accessory genomes of 48 Sinorhizobium strains comprising five genospecies.</title>
        <authorList>
            <person name="Sugawara M."/>
            <person name="Epstein B."/>
            <person name="Badgley B.D."/>
            <person name="Unno T."/>
            <person name="Xu L."/>
            <person name="Reese J."/>
            <person name="Gyaneshwar P."/>
            <person name="Denny R."/>
            <person name="Mudge J."/>
            <person name="Bharti A.K."/>
            <person name="Farmer A.D."/>
            <person name="May G.D."/>
            <person name="Woodward J.E."/>
            <person name="Medigue C."/>
            <person name="Vallenet D."/>
            <person name="Lajus A."/>
            <person name="Rouy Z."/>
            <person name="Martinez-Vaz B."/>
            <person name="Tiffin P."/>
            <person name="Young N.D."/>
            <person name="Sadowsky M.J."/>
        </authorList>
    </citation>
    <scope>NUCLEOTIDE SEQUENCE</scope>
    <source>
        <strain evidence="2">M1</strain>
    </source>
</reference>
<protein>
    <submittedName>
        <fullName evidence="2">WGR domain-containing protein</fullName>
    </submittedName>
</protein>
<name>A0A6G1WLC6_9HYPH</name>
<dbReference type="InterPro" id="IPR036930">
    <property type="entry name" value="WGR_dom_sf"/>
</dbReference>
<dbReference type="InterPro" id="IPR008893">
    <property type="entry name" value="WGR_domain"/>
</dbReference>
<dbReference type="EMBL" id="WISB01000104">
    <property type="protein sequence ID" value="MQW70560.1"/>
    <property type="molecule type" value="Genomic_DNA"/>
</dbReference>
<sequence length="155" mass="17892">MIHKCRGRNRRDQRFSSHDVKPITSIERLDATKNIARYYAFRLNQTCSATLAELGRIGAKGQMMVHHFGREEEAVRLFLDPRRKKRRPGFRPPTMKLDWGRTCKSPPTPPYVHFRSRRPKRWPALPSWKKGSRSILPFCSAMVIISSAGASSNQT</sequence>
<accession>A0A6G1WLC6</accession>
<dbReference type="SUPFAM" id="SSF142921">
    <property type="entry name" value="WGR domain-like"/>
    <property type="match status" value="1"/>
</dbReference>
<dbReference type="SMART" id="SM00773">
    <property type="entry name" value="WGR"/>
    <property type="match status" value="1"/>
</dbReference>
<dbReference type="CDD" id="cd07996">
    <property type="entry name" value="WGR_MMR_like"/>
    <property type="match status" value="1"/>
</dbReference>
<dbReference type="Pfam" id="PF05406">
    <property type="entry name" value="WGR"/>
    <property type="match status" value="1"/>
</dbReference>
<evidence type="ECO:0000259" key="1">
    <source>
        <dbReference type="SMART" id="SM00773"/>
    </source>
</evidence>
<dbReference type="InterPro" id="IPR049809">
    <property type="entry name" value="YehF/YfeS-like_WGR"/>
</dbReference>
<gene>
    <name evidence="2" type="ORF">GHJ91_15800</name>
</gene>
<comment type="caution">
    <text evidence="2">The sequence shown here is derived from an EMBL/GenBank/DDBJ whole genome shotgun (WGS) entry which is preliminary data.</text>
</comment>
<dbReference type="RefSeq" id="WP_011970275.1">
    <property type="nucleotide sequence ID" value="NZ_CP140925.1"/>
</dbReference>
<proteinExistence type="predicted"/>
<organism evidence="2">
    <name type="scientific">Sinorhizobium medicae</name>
    <dbReference type="NCBI Taxonomy" id="110321"/>
    <lineage>
        <taxon>Bacteria</taxon>
        <taxon>Pseudomonadati</taxon>
        <taxon>Pseudomonadota</taxon>
        <taxon>Alphaproteobacteria</taxon>
        <taxon>Hyphomicrobiales</taxon>
        <taxon>Rhizobiaceae</taxon>
        <taxon>Sinorhizobium/Ensifer group</taxon>
        <taxon>Sinorhizobium</taxon>
    </lineage>
</organism>
<feature type="domain" description="WGR" evidence="1">
    <location>
        <begin position="22"/>
        <end position="97"/>
    </location>
</feature>